<keyword evidence="1" id="KW-0812">Transmembrane</keyword>
<evidence type="ECO:0000313" key="2">
    <source>
        <dbReference type="EMBL" id="QHK18582.1"/>
    </source>
</evidence>
<dbReference type="Proteomes" id="UP000464186">
    <property type="component" value="Chromosome"/>
</dbReference>
<proteinExistence type="predicted"/>
<dbReference type="EMBL" id="CP047898">
    <property type="protein sequence ID" value="QHK18582.1"/>
    <property type="molecule type" value="Genomic_DNA"/>
</dbReference>
<sequence>MADNLPDERELTRKEIEAEQLNRRHLEEVRRREPAVAMIRILLILFLAFAGAWLGGWAMASVQYEFALGAIKGLGGGSPEAQEHSAYLLTVGPVILAGLMAYFGSANFFGTLVSYDRVDWLFAWAEKTVFRKGGQA</sequence>
<feature type="transmembrane region" description="Helical" evidence="1">
    <location>
        <begin position="41"/>
        <end position="64"/>
    </location>
</feature>
<keyword evidence="1" id="KW-1133">Transmembrane helix</keyword>
<keyword evidence="1" id="KW-0472">Membrane</keyword>
<evidence type="ECO:0000313" key="3">
    <source>
        <dbReference type="Proteomes" id="UP000464186"/>
    </source>
</evidence>
<gene>
    <name evidence="2" type="ORF">GU243_00975</name>
</gene>
<organism evidence="2 3">
    <name type="scientific">Pseudarthrobacter psychrotolerans</name>
    <dbReference type="NCBI Taxonomy" id="2697569"/>
    <lineage>
        <taxon>Bacteria</taxon>
        <taxon>Bacillati</taxon>
        <taxon>Actinomycetota</taxon>
        <taxon>Actinomycetes</taxon>
        <taxon>Micrococcales</taxon>
        <taxon>Micrococcaceae</taxon>
        <taxon>Pseudarthrobacter</taxon>
    </lineage>
</organism>
<feature type="transmembrane region" description="Helical" evidence="1">
    <location>
        <begin position="84"/>
        <end position="103"/>
    </location>
</feature>
<dbReference type="AlphaFoldDB" id="A0A6P1NM06"/>
<reference evidence="2 3" key="1">
    <citation type="submission" date="2020-01" db="EMBL/GenBank/DDBJ databases">
        <title>Pseudarthrobacter psychrotolerans sp. nov., isolated from antarctic soil.</title>
        <authorList>
            <person name="Shin Y."/>
            <person name="Park W."/>
        </authorList>
    </citation>
    <scope>NUCLEOTIDE SEQUENCE [LARGE SCALE GENOMIC DNA]</scope>
    <source>
        <strain evidence="2 3">YJ56</strain>
    </source>
</reference>
<dbReference type="KEGG" id="psey:GU243_00975"/>
<accession>A0A6P1NM06</accession>
<protein>
    <submittedName>
        <fullName evidence="2">Uncharacterized protein</fullName>
    </submittedName>
</protein>
<name>A0A6P1NM06_9MICC</name>
<evidence type="ECO:0000256" key="1">
    <source>
        <dbReference type="SAM" id="Phobius"/>
    </source>
</evidence>
<keyword evidence="3" id="KW-1185">Reference proteome</keyword>